<feature type="compositionally biased region" description="Basic and acidic residues" evidence="1">
    <location>
        <begin position="133"/>
        <end position="145"/>
    </location>
</feature>
<dbReference type="EMBL" id="KV700116">
    <property type="protein sequence ID" value="OCF47327.1"/>
    <property type="molecule type" value="Genomic_DNA"/>
</dbReference>
<feature type="compositionally biased region" description="Polar residues" evidence="1">
    <location>
        <begin position="75"/>
        <end position="88"/>
    </location>
</feature>
<feature type="compositionally biased region" description="Polar residues" evidence="1">
    <location>
        <begin position="304"/>
        <end position="313"/>
    </location>
</feature>
<evidence type="ECO:0000256" key="1">
    <source>
        <dbReference type="SAM" id="MobiDB-lite"/>
    </source>
</evidence>
<dbReference type="EMBL" id="CP144520">
    <property type="protein sequence ID" value="WWC67887.1"/>
    <property type="molecule type" value="Genomic_DNA"/>
</dbReference>
<proteinExistence type="predicted"/>
<dbReference type="RefSeq" id="XP_019008546.1">
    <property type="nucleotide sequence ID" value="XM_019157933.1"/>
</dbReference>
<dbReference type="KEGG" id="kpin:30174591"/>
<reference evidence="3" key="4">
    <citation type="submission" date="2024-02" db="EMBL/GenBank/DDBJ databases">
        <title>Comparative genomics of Cryptococcus and Kwoniella reveals pathogenesis evolution and contrasting modes of karyotype evolution via chromosome fusion or intercentromeric recombination.</title>
        <authorList>
            <person name="Coelho M.A."/>
            <person name="David-Palma M."/>
            <person name="Shea T."/>
            <person name="Bowers K."/>
            <person name="McGinley-Smith S."/>
            <person name="Mohammad A.W."/>
            <person name="Gnirke A."/>
            <person name="Yurkov A.M."/>
            <person name="Nowrousian M."/>
            <person name="Sun S."/>
            <person name="Cuomo C.A."/>
            <person name="Heitman J."/>
        </authorList>
    </citation>
    <scope>NUCLEOTIDE SEQUENCE</scope>
    <source>
        <strain evidence="3">CBS 10737</strain>
    </source>
</reference>
<feature type="compositionally biased region" description="Basic and acidic residues" evidence="1">
    <location>
        <begin position="1"/>
        <end position="12"/>
    </location>
</feature>
<reference evidence="3" key="2">
    <citation type="submission" date="2013-07" db="EMBL/GenBank/DDBJ databases">
        <authorList>
            <consortium name="The Broad Institute Genome Sequencing Platform"/>
            <person name="Cuomo C."/>
            <person name="Litvintseva A."/>
            <person name="Chen Y."/>
            <person name="Heitman J."/>
            <person name="Sun S."/>
            <person name="Springer D."/>
            <person name="Dromer F."/>
            <person name="Young S.K."/>
            <person name="Zeng Q."/>
            <person name="Gargeya S."/>
            <person name="Fitzgerald M."/>
            <person name="Abouelleil A."/>
            <person name="Alvarado L."/>
            <person name="Berlin A.M."/>
            <person name="Chapman S.B."/>
            <person name="Dewar J."/>
            <person name="Goldberg J."/>
            <person name="Griggs A."/>
            <person name="Gujja S."/>
            <person name="Hansen M."/>
            <person name="Howarth C."/>
            <person name="Imamovic A."/>
            <person name="Larimer J."/>
            <person name="McCowan C."/>
            <person name="Murphy C."/>
            <person name="Pearson M."/>
            <person name="Priest M."/>
            <person name="Roberts A."/>
            <person name="Saif S."/>
            <person name="Shea T."/>
            <person name="Sykes S."/>
            <person name="Wortman J."/>
            <person name="Nusbaum C."/>
            <person name="Birren B."/>
        </authorList>
    </citation>
    <scope>NUCLEOTIDE SEQUENCE</scope>
    <source>
        <strain evidence="3">CBS 10737</strain>
    </source>
</reference>
<feature type="compositionally biased region" description="Polar residues" evidence="1">
    <location>
        <begin position="46"/>
        <end position="57"/>
    </location>
</feature>
<evidence type="ECO:0000313" key="3">
    <source>
        <dbReference type="EMBL" id="WWC67887.1"/>
    </source>
</evidence>
<dbReference type="Proteomes" id="UP000094020">
    <property type="component" value="Chromosome 2"/>
</dbReference>
<evidence type="ECO:0000313" key="4">
    <source>
        <dbReference type="Proteomes" id="UP000094020"/>
    </source>
</evidence>
<sequence length="327" mass="36147">MSKRPQEGDHSSRSAQQARLSDMVNAHPYADSVSSTGGIPVPEDPSVSSGNGQDTIQGVSYLARDEYAFSHIGSSFADNYHTPSSGGLTPSDRGAHTPSGTSSLWPSALPDPIVPTGTNRGPPSNDNIRWNKWLKESKPNSRHADSSGPGTDYSYYPEIPPPEPRPWETYQINDRNEAELLTAKAAAVGRQIHNADVTCEIHDHSKFDYTCPGPGSRHTPQCVEASNLKRARDWWNLVSEGRGRTKFEEYTLKELGEVKDIQSLTDEEIMDQMKTYRALQIIKELHKHHNDRVEEHASRFAAGQVTSSVQPNPNDLPKSRGLDSTLH</sequence>
<accession>A0A1B9HVM7</accession>
<feature type="compositionally biased region" description="Basic and acidic residues" evidence="1">
    <location>
        <begin position="317"/>
        <end position="327"/>
    </location>
</feature>
<keyword evidence="4" id="KW-1185">Reference proteome</keyword>
<name>A0A1B9HVM7_9TREE</name>
<feature type="region of interest" description="Disordered" evidence="1">
    <location>
        <begin position="75"/>
        <end position="160"/>
    </location>
</feature>
<protein>
    <submittedName>
        <fullName evidence="2">Uncharacterized protein</fullName>
    </submittedName>
</protein>
<dbReference type="GeneID" id="30174591"/>
<organism evidence="2">
    <name type="scientific">Kwoniella pini CBS 10737</name>
    <dbReference type="NCBI Taxonomy" id="1296096"/>
    <lineage>
        <taxon>Eukaryota</taxon>
        <taxon>Fungi</taxon>
        <taxon>Dikarya</taxon>
        <taxon>Basidiomycota</taxon>
        <taxon>Agaricomycotina</taxon>
        <taxon>Tremellomycetes</taxon>
        <taxon>Tremellales</taxon>
        <taxon>Cryptococcaceae</taxon>
        <taxon>Kwoniella</taxon>
    </lineage>
</organism>
<feature type="region of interest" description="Disordered" evidence="1">
    <location>
        <begin position="304"/>
        <end position="327"/>
    </location>
</feature>
<feature type="compositionally biased region" description="Polar residues" evidence="1">
    <location>
        <begin position="116"/>
        <end position="128"/>
    </location>
</feature>
<dbReference type="AlphaFoldDB" id="A0A1B9HVM7"/>
<reference evidence="2" key="3">
    <citation type="submission" date="2016-07" db="EMBL/GenBank/DDBJ databases">
        <title>Evolution of pathogenesis and genome organization in the Tremellales.</title>
        <authorList>
            <person name="Cuomo C."/>
            <person name="Litvintseva A."/>
            <person name="Heitman J."/>
            <person name="Chen Y."/>
            <person name="Sun S."/>
            <person name="Springer D."/>
            <person name="Dromer F."/>
            <person name="Young S."/>
            <person name="Zeng Q."/>
            <person name="Chapman S."/>
            <person name="Gujja S."/>
            <person name="Saif S."/>
            <person name="Birren B."/>
        </authorList>
    </citation>
    <scope>NUCLEOTIDE SEQUENCE</scope>
    <source>
        <strain evidence="2">CBS 10737</strain>
    </source>
</reference>
<evidence type="ECO:0000313" key="2">
    <source>
        <dbReference type="EMBL" id="OCF47327.1"/>
    </source>
</evidence>
<gene>
    <name evidence="2" type="ORF">I206_06222</name>
    <name evidence="3" type="ORF">I206_101805</name>
</gene>
<reference evidence="2" key="1">
    <citation type="submission" date="2013-07" db="EMBL/GenBank/DDBJ databases">
        <title>The Genome Sequence of Cryptococcus pinus CBS10737.</title>
        <authorList>
            <consortium name="The Broad Institute Genome Sequencing Platform"/>
            <person name="Cuomo C."/>
            <person name="Litvintseva A."/>
            <person name="Chen Y."/>
            <person name="Heitman J."/>
            <person name="Sun S."/>
            <person name="Springer D."/>
            <person name="Dromer F."/>
            <person name="Young S.K."/>
            <person name="Zeng Q."/>
            <person name="Gargeya S."/>
            <person name="Fitzgerald M."/>
            <person name="Abouelleil A."/>
            <person name="Alvarado L."/>
            <person name="Berlin A.M."/>
            <person name="Chapman S.B."/>
            <person name="Dewar J."/>
            <person name="Goldberg J."/>
            <person name="Griggs A."/>
            <person name="Gujja S."/>
            <person name="Hansen M."/>
            <person name="Howarth C."/>
            <person name="Imamovic A."/>
            <person name="Larimer J."/>
            <person name="McCowan C."/>
            <person name="Murphy C."/>
            <person name="Pearson M."/>
            <person name="Priest M."/>
            <person name="Roberts A."/>
            <person name="Saif S."/>
            <person name="Shea T."/>
            <person name="Sykes S."/>
            <person name="Wortman J."/>
            <person name="Nusbaum C."/>
            <person name="Birren B."/>
        </authorList>
    </citation>
    <scope>NUCLEOTIDE SEQUENCE [LARGE SCALE GENOMIC DNA]</scope>
    <source>
        <strain evidence="2">CBS 10737</strain>
    </source>
</reference>
<feature type="region of interest" description="Disordered" evidence="1">
    <location>
        <begin position="1"/>
        <end position="57"/>
    </location>
</feature>